<dbReference type="Pfam" id="PF09737">
    <property type="entry name" value="Det1"/>
    <property type="match status" value="1"/>
</dbReference>
<dbReference type="GO" id="GO:0031461">
    <property type="term" value="C:cullin-RING ubiquitin ligase complex"/>
    <property type="evidence" value="ECO:0007669"/>
    <property type="project" value="TreeGrafter"/>
</dbReference>
<feature type="compositionally biased region" description="Low complexity" evidence="1">
    <location>
        <begin position="756"/>
        <end position="791"/>
    </location>
</feature>
<protein>
    <submittedName>
        <fullName evidence="2">Uncharacterized protein</fullName>
    </submittedName>
</protein>
<dbReference type="GO" id="GO:1990756">
    <property type="term" value="F:ubiquitin-like ligase-substrate adaptor activity"/>
    <property type="evidence" value="ECO:0007669"/>
    <property type="project" value="TreeGrafter"/>
</dbReference>
<dbReference type="PANTHER" id="PTHR13374">
    <property type="entry name" value="DET1 HOMOLOG DE-ETIOLATED-1 HOMOLOG"/>
    <property type="match status" value="1"/>
</dbReference>
<name>A0A7R8W9W3_9CRUS</name>
<feature type="region of interest" description="Disordered" evidence="1">
    <location>
        <begin position="1"/>
        <end position="26"/>
    </location>
</feature>
<evidence type="ECO:0000256" key="1">
    <source>
        <dbReference type="SAM" id="MobiDB-lite"/>
    </source>
</evidence>
<dbReference type="InterPro" id="IPR019138">
    <property type="entry name" value="De-etiolated_protein_1_Det1"/>
</dbReference>
<evidence type="ECO:0000313" key="2">
    <source>
        <dbReference type="EMBL" id="CAD7224991.1"/>
    </source>
</evidence>
<gene>
    <name evidence="2" type="ORF">CTOB1V02_LOCUS2940</name>
</gene>
<dbReference type="GO" id="GO:0032436">
    <property type="term" value="P:positive regulation of proteasomal ubiquitin-dependent protein catabolic process"/>
    <property type="evidence" value="ECO:0007669"/>
    <property type="project" value="TreeGrafter"/>
</dbReference>
<dbReference type="GO" id="GO:0005634">
    <property type="term" value="C:nucleus"/>
    <property type="evidence" value="ECO:0007669"/>
    <property type="project" value="TreeGrafter"/>
</dbReference>
<feature type="compositionally biased region" description="Low complexity" evidence="1">
    <location>
        <begin position="598"/>
        <end position="614"/>
    </location>
</feature>
<feature type="region of interest" description="Disordered" evidence="1">
    <location>
        <begin position="717"/>
        <end position="791"/>
    </location>
</feature>
<reference evidence="2" key="1">
    <citation type="submission" date="2020-11" db="EMBL/GenBank/DDBJ databases">
        <authorList>
            <person name="Tran Van P."/>
        </authorList>
    </citation>
    <scope>NUCLEOTIDE SEQUENCE</scope>
</reference>
<dbReference type="SUPFAM" id="SSF82171">
    <property type="entry name" value="DPP6 N-terminal domain-like"/>
    <property type="match status" value="1"/>
</dbReference>
<dbReference type="GO" id="GO:0016567">
    <property type="term" value="P:protein ubiquitination"/>
    <property type="evidence" value="ECO:0007669"/>
    <property type="project" value="TreeGrafter"/>
</dbReference>
<proteinExistence type="predicted"/>
<dbReference type="OrthoDB" id="18339at2759"/>
<dbReference type="GO" id="GO:0031625">
    <property type="term" value="F:ubiquitin protein ligase binding"/>
    <property type="evidence" value="ECO:0007669"/>
    <property type="project" value="TreeGrafter"/>
</dbReference>
<dbReference type="EMBL" id="OB660480">
    <property type="protein sequence ID" value="CAD7224991.1"/>
    <property type="molecule type" value="Genomic_DNA"/>
</dbReference>
<accession>A0A7R8W9W3</accession>
<sequence length="791" mass="89402">MKRFTDECSSGEPAMQRRRLSPSNTNADECVLEEPALKRRKLPPLNIVLRLRERSQYGRRKRQPVDYWPRCFYQNVVPNFSVIDVSKPSCYARKFTPDGKHLITFSWDQTAVEVYEYQGCSAAEDLLRCFSGDSILPSNQEQEFVRKEIFGKLFHLKHRIHLNQRRQSAFPLHLNRECSLFTKDGKHVIVVASRISQENEVPSLQTMEYGNSEALYPNGRFLLENYVIYLVNFENGSVADSITIPDEKIALPHNQGLYLYNKTLAILTLCRQEIRLYRVWEDGSKAGFIMCHFVGLFCHDDDRLFWQSTVARGDFKPNHPQLPALKHRLLVYLYQRAIYRAKKEKDNTEIRLFFKHISAILSLRMWKMQLLDEDHILIRYAPEDVVCNRAVDPSSRRSLFVVYQISSTRVIAVWENTSEELLQVLESYCDEFRNTSGPGGVPHPTTSISNNLHERNIHNEYKDTVTQSRGGGRTEATRRCLAPLPLPAQSFSLSPYLDRDLFSFDDKWIMQMERPKMCGESPIRFYHRNYESLAFRLYPSAPVAKRLIAFIFHPTEPLALSVQKTVQDFQLNIHLRHSNLYARERYADECRKRKMQRSSGTGTTTSSLTTTTGSNVNVVADPGVGPSTSTSGSGTRLTSVLSTLVHSSAPSSSVGVTSSPSPSVLVPSITVSRTQAAAISNFLVSSALPQPREEPSIPASEHAPGMQSLFLNAASDTESPTLRGIMSSRTSRPQRLVQRRRHSRDQRLPSPGDAISSPSSAANQSSPQSVPVQSTPGTSSGTPTTYSSGRR</sequence>
<dbReference type="AlphaFoldDB" id="A0A7R8W9W3"/>
<organism evidence="2">
    <name type="scientific">Cyprideis torosa</name>
    <dbReference type="NCBI Taxonomy" id="163714"/>
    <lineage>
        <taxon>Eukaryota</taxon>
        <taxon>Metazoa</taxon>
        <taxon>Ecdysozoa</taxon>
        <taxon>Arthropoda</taxon>
        <taxon>Crustacea</taxon>
        <taxon>Oligostraca</taxon>
        <taxon>Ostracoda</taxon>
        <taxon>Podocopa</taxon>
        <taxon>Podocopida</taxon>
        <taxon>Cytherocopina</taxon>
        <taxon>Cytheroidea</taxon>
        <taxon>Cytherideidae</taxon>
        <taxon>Cyprideis</taxon>
    </lineage>
</organism>
<feature type="compositionally biased region" description="Low complexity" evidence="1">
    <location>
        <begin position="623"/>
        <end position="635"/>
    </location>
</feature>
<dbReference type="PANTHER" id="PTHR13374:SF3">
    <property type="entry name" value="DET1 HOMOLOG"/>
    <property type="match status" value="1"/>
</dbReference>
<feature type="region of interest" description="Disordered" evidence="1">
    <location>
        <begin position="591"/>
        <end position="635"/>
    </location>
</feature>